<feature type="region of interest" description="Disordered" evidence="5">
    <location>
        <begin position="1"/>
        <end position="111"/>
    </location>
</feature>
<proteinExistence type="predicted"/>
<accession>A0ABR1YT37</accession>
<evidence type="ECO:0000256" key="2">
    <source>
        <dbReference type="ARBA" id="ARBA00022692"/>
    </source>
</evidence>
<organism evidence="7 8">
    <name type="scientific">Phyllosticta capitalensis</name>
    <dbReference type="NCBI Taxonomy" id="121624"/>
    <lineage>
        <taxon>Eukaryota</taxon>
        <taxon>Fungi</taxon>
        <taxon>Dikarya</taxon>
        <taxon>Ascomycota</taxon>
        <taxon>Pezizomycotina</taxon>
        <taxon>Dothideomycetes</taxon>
        <taxon>Dothideomycetes incertae sedis</taxon>
        <taxon>Botryosphaeriales</taxon>
        <taxon>Phyllostictaceae</taxon>
        <taxon>Phyllosticta</taxon>
    </lineage>
</organism>
<reference evidence="7 8" key="1">
    <citation type="submission" date="2024-04" db="EMBL/GenBank/DDBJ databases">
        <title>Phyllosticta paracitricarpa is synonymous to the EU quarantine fungus P. citricarpa based on phylogenomic analyses.</title>
        <authorList>
            <consortium name="Lawrence Berkeley National Laboratory"/>
            <person name="Van Ingen-Buijs V.A."/>
            <person name="Van Westerhoven A.C."/>
            <person name="Haridas S."/>
            <person name="Skiadas P."/>
            <person name="Martin F."/>
            <person name="Groenewald J.Z."/>
            <person name="Crous P.W."/>
            <person name="Seidl M.F."/>
        </authorList>
    </citation>
    <scope>NUCLEOTIDE SEQUENCE [LARGE SCALE GENOMIC DNA]</scope>
    <source>
        <strain evidence="7 8">CBS 123374</strain>
    </source>
</reference>
<feature type="transmembrane region" description="Helical" evidence="6">
    <location>
        <begin position="135"/>
        <end position="152"/>
    </location>
</feature>
<sequence>MATNFAPYQDAAPETARALSPPLRVRSPAYSSPRTSSQQTRPKPGPRTGTNGVTSPSVTTPPTAGVHYNNTTSGYFDNPNAAQQQQQQQDQQRGSVDVERGWGSPGGGWGQRFGRREEVDMFETRLGWRMDFEACAAYVLLPPAGAVLLLVLEHRSDYVRFHAWQSALVFSFAFVLHVIFSWTATISYILLVGDLALMAWLTVRAYRDAETLDRCEVPFFGPLASSILDDE</sequence>
<evidence type="ECO:0000313" key="8">
    <source>
        <dbReference type="Proteomes" id="UP001492380"/>
    </source>
</evidence>
<keyword evidence="2 6" id="KW-0812">Transmembrane</keyword>
<comment type="caution">
    <text evidence="7">The sequence shown here is derived from an EMBL/GenBank/DDBJ whole genome shotgun (WGS) entry which is preliminary data.</text>
</comment>
<evidence type="ECO:0000256" key="5">
    <source>
        <dbReference type="SAM" id="MobiDB-lite"/>
    </source>
</evidence>
<keyword evidence="3 6" id="KW-1133">Transmembrane helix</keyword>
<feature type="compositionally biased region" description="Low complexity" evidence="5">
    <location>
        <begin position="83"/>
        <end position="92"/>
    </location>
</feature>
<gene>
    <name evidence="7" type="ORF">HDK90DRAFT_509796</name>
</gene>
<dbReference type="PANTHER" id="PTHR36460">
    <property type="entry name" value="UPF0132 DOMAIN PROTEIN (AFU_ORTHOLOGUE AFUA_3G10255)"/>
    <property type="match status" value="1"/>
</dbReference>
<feature type="transmembrane region" description="Helical" evidence="6">
    <location>
        <begin position="172"/>
        <end position="197"/>
    </location>
</feature>
<comment type="subcellular location">
    <subcellularLocation>
        <location evidence="1">Membrane</location>
        <topology evidence="1">Multi-pass membrane protein</topology>
    </subcellularLocation>
</comment>
<dbReference type="Proteomes" id="UP001492380">
    <property type="component" value="Unassembled WGS sequence"/>
</dbReference>
<dbReference type="EMBL" id="JBBWRZ010000004">
    <property type="protein sequence ID" value="KAK8238138.1"/>
    <property type="molecule type" value="Genomic_DNA"/>
</dbReference>
<feature type="compositionally biased region" description="Polar residues" evidence="5">
    <location>
        <begin position="29"/>
        <end position="41"/>
    </location>
</feature>
<evidence type="ECO:0000256" key="1">
    <source>
        <dbReference type="ARBA" id="ARBA00004141"/>
    </source>
</evidence>
<name>A0ABR1YT37_9PEZI</name>
<evidence type="ECO:0000256" key="6">
    <source>
        <dbReference type="SAM" id="Phobius"/>
    </source>
</evidence>
<evidence type="ECO:0000256" key="4">
    <source>
        <dbReference type="ARBA" id="ARBA00023136"/>
    </source>
</evidence>
<evidence type="ECO:0000256" key="3">
    <source>
        <dbReference type="ARBA" id="ARBA00022989"/>
    </source>
</evidence>
<evidence type="ECO:0000313" key="7">
    <source>
        <dbReference type="EMBL" id="KAK8238138.1"/>
    </source>
</evidence>
<dbReference type="PANTHER" id="PTHR36460:SF1">
    <property type="entry name" value="UPF0132 DOMAIN PROTEIN (AFU_ORTHOLOGUE AFUA_3G10255)"/>
    <property type="match status" value="1"/>
</dbReference>
<keyword evidence="8" id="KW-1185">Reference proteome</keyword>
<feature type="compositionally biased region" description="Low complexity" evidence="5">
    <location>
        <begin position="48"/>
        <end position="66"/>
    </location>
</feature>
<protein>
    <submittedName>
        <fullName evidence="7">Uncharacterized protein</fullName>
    </submittedName>
</protein>
<keyword evidence="4 6" id="KW-0472">Membrane</keyword>